<gene>
    <name evidence="2" type="ordered locus">Rumal_1240</name>
</gene>
<keyword evidence="1" id="KW-0812">Transmembrane</keyword>
<dbReference type="EMBL" id="CP002403">
    <property type="protein sequence ID" value="ADU21756.1"/>
    <property type="molecule type" value="Genomic_DNA"/>
</dbReference>
<feature type="transmembrane region" description="Helical" evidence="1">
    <location>
        <begin position="193"/>
        <end position="213"/>
    </location>
</feature>
<dbReference type="RefSeq" id="WP_013497928.1">
    <property type="nucleotide sequence ID" value="NC_014833.1"/>
</dbReference>
<dbReference type="AlphaFoldDB" id="E6UDW9"/>
<accession>E6UDW9</accession>
<dbReference type="Proteomes" id="UP000006919">
    <property type="component" value="Chromosome"/>
</dbReference>
<evidence type="ECO:0008006" key="4">
    <source>
        <dbReference type="Google" id="ProtNLM"/>
    </source>
</evidence>
<evidence type="ECO:0000256" key="1">
    <source>
        <dbReference type="SAM" id="Phobius"/>
    </source>
</evidence>
<dbReference type="HOGENOM" id="CLU_888218_0_0_9"/>
<dbReference type="KEGG" id="ral:Rumal_1240"/>
<organism evidence="2 3">
    <name type="scientific">Ruminococcus albus (strain ATCC 27210 / DSM 20455 / JCM 14654 / NCDO 2250 / 7)</name>
    <dbReference type="NCBI Taxonomy" id="697329"/>
    <lineage>
        <taxon>Bacteria</taxon>
        <taxon>Bacillati</taxon>
        <taxon>Bacillota</taxon>
        <taxon>Clostridia</taxon>
        <taxon>Eubacteriales</taxon>
        <taxon>Oscillospiraceae</taxon>
        <taxon>Ruminococcus</taxon>
    </lineage>
</organism>
<evidence type="ECO:0000313" key="2">
    <source>
        <dbReference type="EMBL" id="ADU21756.1"/>
    </source>
</evidence>
<proteinExistence type="predicted"/>
<keyword evidence="1" id="KW-1133">Transmembrane helix</keyword>
<evidence type="ECO:0000313" key="3">
    <source>
        <dbReference type="Proteomes" id="UP000006919"/>
    </source>
</evidence>
<dbReference type="STRING" id="697329.Rumal_1240"/>
<sequence length="313" mass="36071">MERGQDEGMKGMKRLYHYGPMLTLAIFATIAAVIMQLLIFCDTMIFNTDYYVWTISKSGADTALYNELDEYFGQYSNPTSIPKEVYTKSLNQKKVSATAKKLVRSSLEYMFGRSLSKPVVDYDFTDFEVDVIDYVEKYSEANNIEKDQEYYSLIDNTLDNAEKKVVSSFDILMVKKLADSHYSSIFKKIVPEMGMAMGICLFLLLSLLGMMWYIDRHHPFDLPYWIGTILFCSSLLFLIPSLYLRFSGYFDGLFMEDPSIYYAITGAIYGVTDRLIIVNCILLALGLVFIIFAQIIHVFRVRYAQSITEEIDY</sequence>
<reference evidence="2 3" key="1">
    <citation type="journal article" date="2011" name="J. Bacteriol.">
        <title>Complete genome of the cellulolytic ruminal bacterium Ruminococcus albus 7.</title>
        <authorList>
            <person name="Suen G."/>
            <person name="Stevenson D.M."/>
            <person name="Bruce D.C."/>
            <person name="Chertkov O."/>
            <person name="Copeland A."/>
            <person name="Cheng J.F."/>
            <person name="Detter C."/>
            <person name="Detter J.C."/>
            <person name="Goodwin L.A."/>
            <person name="Han C.S."/>
            <person name="Hauser L.J."/>
            <person name="Ivanova N.N."/>
            <person name="Kyrpides N.C."/>
            <person name="Land M.L."/>
            <person name="Lapidus A."/>
            <person name="Lucas S."/>
            <person name="Ovchinnikova G."/>
            <person name="Pitluck S."/>
            <person name="Tapia R."/>
            <person name="Woyke T."/>
            <person name="Boyum J."/>
            <person name="Mead D."/>
            <person name="Weimer P.J."/>
        </authorList>
    </citation>
    <scope>NUCLEOTIDE SEQUENCE [LARGE SCALE GENOMIC DNA]</scope>
    <source>
        <strain evidence="3">ATCC 27210 / DSM 20455 / JCM 14654 / NCDO 2250 / 7</strain>
    </source>
</reference>
<feature type="transmembrane region" description="Helical" evidence="1">
    <location>
        <begin position="21"/>
        <end position="40"/>
    </location>
</feature>
<feature type="transmembrane region" description="Helical" evidence="1">
    <location>
        <begin position="225"/>
        <end position="246"/>
    </location>
</feature>
<dbReference type="eggNOG" id="ENOG5030UMG">
    <property type="taxonomic scope" value="Bacteria"/>
</dbReference>
<name>E6UDW9_RUMA7</name>
<keyword evidence="1" id="KW-0472">Membrane</keyword>
<protein>
    <recommendedName>
        <fullName evidence="4">DUF1461 domain-containing protein</fullName>
    </recommendedName>
</protein>
<feature type="transmembrane region" description="Helical" evidence="1">
    <location>
        <begin position="276"/>
        <end position="299"/>
    </location>
</feature>